<reference evidence="2" key="1">
    <citation type="submission" date="2020-03" db="EMBL/GenBank/DDBJ databases">
        <title>A transcriptome and proteome of the tick Rhipicephalus microplus shaped by the genetic composition of its hosts and developmental stage.</title>
        <authorList>
            <person name="Garcia G.R."/>
            <person name="Ribeiro J.M.C."/>
            <person name="Maruyama S.R."/>
            <person name="Gardinasse L.G."/>
            <person name="Nelson K."/>
            <person name="Ferreira B.R."/>
            <person name="Andrade T.G."/>
            <person name="Santos I.K.F.M."/>
        </authorList>
    </citation>
    <scope>NUCLEOTIDE SEQUENCE</scope>
    <source>
        <strain evidence="2">NSGR</strain>
        <tissue evidence="2">Salivary glands</tissue>
    </source>
</reference>
<proteinExistence type="predicted"/>
<protein>
    <submittedName>
        <fullName evidence="2">Putative conserved secreted protein</fullName>
    </submittedName>
</protein>
<organism evidence="2">
    <name type="scientific">Rhipicephalus microplus</name>
    <name type="common">Cattle tick</name>
    <name type="synonym">Boophilus microplus</name>
    <dbReference type="NCBI Taxonomy" id="6941"/>
    <lineage>
        <taxon>Eukaryota</taxon>
        <taxon>Metazoa</taxon>
        <taxon>Ecdysozoa</taxon>
        <taxon>Arthropoda</taxon>
        <taxon>Chelicerata</taxon>
        <taxon>Arachnida</taxon>
        <taxon>Acari</taxon>
        <taxon>Parasitiformes</taxon>
        <taxon>Ixodida</taxon>
        <taxon>Ixodoidea</taxon>
        <taxon>Ixodidae</taxon>
        <taxon>Rhipicephalinae</taxon>
        <taxon>Rhipicephalus</taxon>
        <taxon>Boophilus</taxon>
    </lineage>
</organism>
<accession>A0A6G5A5C6</accession>
<name>A0A6G5A5C6_RHIMP</name>
<dbReference type="VEuPathDB" id="VectorBase:LOC119178425"/>
<evidence type="ECO:0000313" key="2">
    <source>
        <dbReference type="EMBL" id="NIE45989.1"/>
    </source>
</evidence>
<feature type="chain" id="PRO_5026020155" evidence="1">
    <location>
        <begin position="19"/>
        <end position="116"/>
    </location>
</feature>
<feature type="signal peptide" evidence="1">
    <location>
        <begin position="1"/>
        <end position="18"/>
    </location>
</feature>
<keyword evidence="1" id="KW-0732">Signal</keyword>
<sequence>MKSCMWITLLSLAAMAYGASVVTEAEAPQFIITKEMEAEVLKEAGKSLETLGRILQGKDVPATQETQDEVAQVMRALSSDEALSDDAAEYIWPIIARGVVQGGVAHGVHKWLNSRG</sequence>
<dbReference type="AlphaFoldDB" id="A0A6G5A5C6"/>
<evidence type="ECO:0000256" key="1">
    <source>
        <dbReference type="SAM" id="SignalP"/>
    </source>
</evidence>
<dbReference type="EMBL" id="GIKN01003716">
    <property type="protein sequence ID" value="NIE45989.1"/>
    <property type="molecule type" value="Transcribed_RNA"/>
</dbReference>
<dbReference type="OrthoDB" id="10358288at2759"/>